<keyword evidence="1" id="KW-0812">Transmembrane</keyword>
<feature type="transmembrane region" description="Helical" evidence="1">
    <location>
        <begin position="148"/>
        <end position="171"/>
    </location>
</feature>
<evidence type="ECO:0000313" key="2">
    <source>
        <dbReference type="EMBL" id="MFC4490149.1"/>
    </source>
</evidence>
<organism evidence="2 3">
    <name type="scientific">Chromobacterium aquaticum</name>
    <dbReference type="NCBI Taxonomy" id="467180"/>
    <lineage>
        <taxon>Bacteria</taxon>
        <taxon>Pseudomonadati</taxon>
        <taxon>Pseudomonadota</taxon>
        <taxon>Betaproteobacteria</taxon>
        <taxon>Neisseriales</taxon>
        <taxon>Chromobacteriaceae</taxon>
        <taxon>Chromobacterium</taxon>
    </lineage>
</organism>
<dbReference type="RefSeq" id="WP_231461889.1">
    <property type="nucleotide sequence ID" value="NZ_JAJOHW010000046.1"/>
</dbReference>
<gene>
    <name evidence="2" type="ORF">ACFO0R_10995</name>
</gene>
<dbReference type="NCBIfam" id="NF041560">
    <property type="entry name" value="T6SS_Burk_ExIF"/>
    <property type="match status" value="1"/>
</dbReference>
<protein>
    <submittedName>
        <fullName evidence="2">Type VI secretion system effector</fullName>
    </submittedName>
</protein>
<keyword evidence="1" id="KW-1133">Transmembrane helix</keyword>
<accession>A0ABV8ZU07</accession>
<reference evidence="3" key="1">
    <citation type="journal article" date="2019" name="Int. J. Syst. Evol. Microbiol.">
        <title>The Global Catalogue of Microorganisms (GCM) 10K type strain sequencing project: providing services to taxonomists for standard genome sequencing and annotation.</title>
        <authorList>
            <consortium name="The Broad Institute Genomics Platform"/>
            <consortium name="The Broad Institute Genome Sequencing Center for Infectious Disease"/>
            <person name="Wu L."/>
            <person name="Ma J."/>
        </authorList>
    </citation>
    <scope>NUCLEOTIDE SEQUENCE [LARGE SCALE GENOMIC DNA]</scope>
    <source>
        <strain evidence="3">CGMCC 4.7608</strain>
    </source>
</reference>
<feature type="transmembrane region" description="Helical" evidence="1">
    <location>
        <begin position="46"/>
        <end position="64"/>
    </location>
</feature>
<feature type="transmembrane region" description="Helical" evidence="1">
    <location>
        <begin position="183"/>
        <end position="202"/>
    </location>
</feature>
<proteinExistence type="predicted"/>
<dbReference type="EMBL" id="JBHSEK010000006">
    <property type="protein sequence ID" value="MFC4490149.1"/>
    <property type="molecule type" value="Genomic_DNA"/>
</dbReference>
<evidence type="ECO:0000313" key="3">
    <source>
        <dbReference type="Proteomes" id="UP001595999"/>
    </source>
</evidence>
<keyword evidence="3" id="KW-1185">Reference proteome</keyword>
<name>A0ABV8ZU07_9NEIS</name>
<sequence>MATSPPSSLAPTPSTMELSKISGKISHYKKSREMANFFFTDRDRNIMGLAAIAGALAGAAGIAASTARDTANLREEADYVEMKVNGQLAKGWVWFSPFQAGDEVEVIGTQRDDYFEIVAILRPKDRIIALYPHCSRGKNAHIKNIIKWWALSVSFMLFLLFPAFIFIVNIFTSYDLIKLFFDFDYICTCIFFYTLFGLYSFVTGKRFMMFVNAATQVFKTMELSDPDNIDLPKKTKCKPGDPGAFGVMYFNY</sequence>
<keyword evidence="1" id="KW-0472">Membrane</keyword>
<comment type="caution">
    <text evidence="2">The sequence shown here is derived from an EMBL/GenBank/DDBJ whole genome shotgun (WGS) entry which is preliminary data.</text>
</comment>
<evidence type="ECO:0000256" key="1">
    <source>
        <dbReference type="SAM" id="Phobius"/>
    </source>
</evidence>
<dbReference type="Proteomes" id="UP001595999">
    <property type="component" value="Unassembled WGS sequence"/>
</dbReference>
<dbReference type="InterPro" id="IPR048130">
    <property type="entry name" value="T6SS_ExIF-like"/>
</dbReference>